<proteinExistence type="predicted"/>
<feature type="transmembrane region" description="Helical" evidence="6">
    <location>
        <begin position="451"/>
        <end position="473"/>
    </location>
</feature>
<dbReference type="InterPro" id="IPR050833">
    <property type="entry name" value="Poly_Biosynth_Transport"/>
</dbReference>
<accession>A0A1F5NDB2</accession>
<feature type="transmembrane region" description="Helical" evidence="6">
    <location>
        <begin position="179"/>
        <end position="201"/>
    </location>
</feature>
<comment type="subcellular location">
    <subcellularLocation>
        <location evidence="1">Cell membrane</location>
        <topology evidence="1">Multi-pass membrane protein</topology>
    </subcellularLocation>
</comment>
<reference evidence="7 8" key="1">
    <citation type="journal article" date="2016" name="Nat. Commun.">
        <title>Thousands of microbial genomes shed light on interconnected biogeochemical processes in an aquifer system.</title>
        <authorList>
            <person name="Anantharaman K."/>
            <person name="Brown C.T."/>
            <person name="Hug L.A."/>
            <person name="Sharon I."/>
            <person name="Castelle C.J."/>
            <person name="Probst A.J."/>
            <person name="Thomas B.C."/>
            <person name="Singh A."/>
            <person name="Wilkins M.J."/>
            <person name="Karaoz U."/>
            <person name="Brodie E.L."/>
            <person name="Williams K.H."/>
            <person name="Hubbard S.S."/>
            <person name="Banfield J.F."/>
        </authorList>
    </citation>
    <scope>NUCLEOTIDE SEQUENCE [LARGE SCALE GENOMIC DNA]</scope>
</reference>
<comment type="caution">
    <text evidence="7">The sequence shown here is derived from an EMBL/GenBank/DDBJ whole genome shotgun (WGS) entry which is preliminary data.</text>
</comment>
<name>A0A1F5NDB2_9BACT</name>
<keyword evidence="2" id="KW-1003">Cell membrane</keyword>
<keyword evidence="4 6" id="KW-1133">Transmembrane helix</keyword>
<feature type="transmembrane region" description="Helical" evidence="6">
    <location>
        <begin position="371"/>
        <end position="389"/>
    </location>
</feature>
<keyword evidence="5 6" id="KW-0472">Membrane</keyword>
<dbReference type="InterPro" id="IPR002797">
    <property type="entry name" value="Polysacc_synth"/>
</dbReference>
<evidence type="ECO:0000256" key="3">
    <source>
        <dbReference type="ARBA" id="ARBA00022692"/>
    </source>
</evidence>
<evidence type="ECO:0000256" key="2">
    <source>
        <dbReference type="ARBA" id="ARBA00022475"/>
    </source>
</evidence>
<feature type="transmembrane region" description="Helical" evidence="6">
    <location>
        <begin position="337"/>
        <end position="359"/>
    </location>
</feature>
<evidence type="ECO:0000256" key="6">
    <source>
        <dbReference type="SAM" id="Phobius"/>
    </source>
</evidence>
<evidence type="ECO:0000256" key="1">
    <source>
        <dbReference type="ARBA" id="ARBA00004651"/>
    </source>
</evidence>
<dbReference type="PANTHER" id="PTHR30250:SF11">
    <property type="entry name" value="O-ANTIGEN TRANSPORTER-RELATED"/>
    <property type="match status" value="1"/>
</dbReference>
<keyword evidence="3 6" id="KW-0812">Transmembrane</keyword>
<evidence type="ECO:0000313" key="8">
    <source>
        <dbReference type="Proteomes" id="UP000176547"/>
    </source>
</evidence>
<organism evidence="7 8">
    <name type="scientific">Candidatus Doudnabacteria bacterium RIFCSPHIGHO2_01_52_17</name>
    <dbReference type="NCBI Taxonomy" id="1817820"/>
    <lineage>
        <taxon>Bacteria</taxon>
        <taxon>Candidatus Doudnaibacteriota</taxon>
    </lineage>
</organism>
<feature type="transmembrane region" description="Helical" evidence="6">
    <location>
        <begin position="298"/>
        <end position="317"/>
    </location>
</feature>
<feature type="transmembrane region" description="Helical" evidence="6">
    <location>
        <begin position="267"/>
        <end position="286"/>
    </location>
</feature>
<dbReference type="GO" id="GO:0005886">
    <property type="term" value="C:plasma membrane"/>
    <property type="evidence" value="ECO:0007669"/>
    <property type="project" value="UniProtKB-SubCell"/>
</dbReference>
<feature type="transmembrane region" description="Helical" evidence="6">
    <location>
        <begin position="152"/>
        <end position="173"/>
    </location>
</feature>
<feature type="transmembrane region" description="Helical" evidence="6">
    <location>
        <begin position="7"/>
        <end position="32"/>
    </location>
</feature>
<dbReference type="Pfam" id="PF01943">
    <property type="entry name" value="Polysacc_synt"/>
    <property type="match status" value="1"/>
</dbReference>
<feature type="transmembrane region" description="Helical" evidence="6">
    <location>
        <begin position="126"/>
        <end position="145"/>
    </location>
</feature>
<feature type="transmembrane region" description="Helical" evidence="6">
    <location>
        <begin position="425"/>
        <end position="445"/>
    </location>
</feature>
<feature type="transmembrane region" description="Helical" evidence="6">
    <location>
        <begin position="222"/>
        <end position="247"/>
    </location>
</feature>
<feature type="transmembrane region" description="Helical" evidence="6">
    <location>
        <begin position="395"/>
        <end position="413"/>
    </location>
</feature>
<protein>
    <submittedName>
        <fullName evidence="7">Uncharacterized protein</fullName>
    </submittedName>
</protein>
<gene>
    <name evidence="7" type="ORF">A3K06_00585</name>
</gene>
<sequence length="480" mass="53127">MSVGRRIFYNTAAQTIGKALAVVVGLLTIGLLTRHLGEEGFGQYATVIAFQGLFVVFADFGLYMYVVREISLPMGDLPQGGKPSRNYQILSNALGMRLVIATVSLLIGASLAWFFPYERAVKEAMLLAVLAFLPISLNQVMVGVFQKHLIQHLLTLSETVGRVVNLGLVYLFTLQGRPLAFFVFALAGANIAIFLSSYWIARRYEQFDFGFDFVFWRKILAASWPLIFAIVLNLLYFRTDIIILSWFYPEVVVGVYSLPYKILEGLLAFPAMFVGLVMPFLSMSAFKEWGKFRNYLQRAFDALLLMGVLVNVVLWFFAQEIIDLLKGPSGYADSPALLQILSLAAGAISLGTLFGYAVVAVDRQKTMIKGYLLGAVVGLILYFALIPPFGYWGAAWGTVITEVIVGGYAYLLVRNTSGQKISWRIFWPAGAAAVLMAAFFAVVHLPWMLEVIGGFLIYALGLVVFGAAPKGFVQEIFFLK</sequence>
<dbReference type="AlphaFoldDB" id="A0A1F5NDB2"/>
<feature type="transmembrane region" description="Helical" evidence="6">
    <location>
        <begin position="94"/>
        <end position="114"/>
    </location>
</feature>
<dbReference type="EMBL" id="MFEG01000027">
    <property type="protein sequence ID" value="OGE75636.1"/>
    <property type="molecule type" value="Genomic_DNA"/>
</dbReference>
<evidence type="ECO:0000313" key="7">
    <source>
        <dbReference type="EMBL" id="OGE75636.1"/>
    </source>
</evidence>
<evidence type="ECO:0000256" key="5">
    <source>
        <dbReference type="ARBA" id="ARBA00023136"/>
    </source>
</evidence>
<dbReference type="Proteomes" id="UP000176547">
    <property type="component" value="Unassembled WGS sequence"/>
</dbReference>
<dbReference type="PANTHER" id="PTHR30250">
    <property type="entry name" value="PST FAMILY PREDICTED COLANIC ACID TRANSPORTER"/>
    <property type="match status" value="1"/>
</dbReference>
<dbReference type="CDD" id="cd13128">
    <property type="entry name" value="MATE_Wzx_like"/>
    <property type="match status" value="1"/>
</dbReference>
<evidence type="ECO:0000256" key="4">
    <source>
        <dbReference type="ARBA" id="ARBA00022989"/>
    </source>
</evidence>
<feature type="transmembrane region" description="Helical" evidence="6">
    <location>
        <begin position="44"/>
        <end position="66"/>
    </location>
</feature>